<dbReference type="EMBL" id="FONT01000001">
    <property type="protein sequence ID" value="SFE41066.1"/>
    <property type="molecule type" value="Genomic_DNA"/>
</dbReference>
<proteinExistence type="inferred from homology"/>
<evidence type="ECO:0000256" key="5">
    <source>
        <dbReference type="ARBA" id="ARBA00023136"/>
    </source>
</evidence>
<name>A0A1I2AB12_9BACI</name>
<keyword evidence="4 7" id="KW-1133">Transmembrane helix</keyword>
<dbReference type="RefSeq" id="WP_091657520.1">
    <property type="nucleotide sequence ID" value="NZ_FONT01000001.1"/>
</dbReference>
<keyword evidence="2 7" id="KW-0132">Cell division</keyword>
<evidence type="ECO:0000313" key="9">
    <source>
        <dbReference type="EMBL" id="SFE41066.1"/>
    </source>
</evidence>
<keyword evidence="5 7" id="KW-0472">Membrane</keyword>
<evidence type="ECO:0000313" key="10">
    <source>
        <dbReference type="Proteomes" id="UP000199516"/>
    </source>
</evidence>
<evidence type="ECO:0000256" key="2">
    <source>
        <dbReference type="ARBA" id="ARBA00022618"/>
    </source>
</evidence>
<feature type="transmembrane region" description="Helical" evidence="7">
    <location>
        <begin position="36"/>
        <end position="57"/>
    </location>
</feature>
<comment type="similarity">
    <text evidence="7">Belongs to the FtsL family.</text>
</comment>
<dbReference type="Pfam" id="PF04977">
    <property type="entry name" value="DivIC"/>
    <property type="match status" value="1"/>
</dbReference>
<keyword evidence="6 7" id="KW-0131">Cell cycle</keyword>
<reference evidence="9 10" key="1">
    <citation type="submission" date="2016-10" db="EMBL/GenBank/DDBJ databases">
        <authorList>
            <person name="de Groot N.N."/>
        </authorList>
    </citation>
    <scope>NUCLEOTIDE SEQUENCE [LARGE SCALE GENOMIC DNA]</scope>
    <source>
        <strain evidence="9 10">DSM 23995</strain>
    </source>
</reference>
<dbReference type="GO" id="GO:0032153">
    <property type="term" value="C:cell division site"/>
    <property type="evidence" value="ECO:0007669"/>
    <property type="project" value="UniProtKB-UniRule"/>
</dbReference>
<dbReference type="HAMAP" id="MF_00910">
    <property type="entry name" value="FtsL"/>
    <property type="match status" value="1"/>
</dbReference>
<dbReference type="InterPro" id="IPR007060">
    <property type="entry name" value="FtsL/DivIC"/>
</dbReference>
<dbReference type="InterPro" id="IPR011922">
    <property type="entry name" value="Cell_div_FtsL"/>
</dbReference>
<evidence type="ECO:0000256" key="3">
    <source>
        <dbReference type="ARBA" id="ARBA00022692"/>
    </source>
</evidence>
<dbReference type="GO" id="GO:0005886">
    <property type="term" value="C:plasma membrane"/>
    <property type="evidence" value="ECO:0007669"/>
    <property type="project" value="UniProtKB-SubCell"/>
</dbReference>
<dbReference type="GO" id="GO:0043093">
    <property type="term" value="P:FtsZ-dependent cytokinesis"/>
    <property type="evidence" value="ECO:0007669"/>
    <property type="project" value="UniProtKB-UniRule"/>
</dbReference>
<dbReference type="STRING" id="930128.SAMN05192532_101759"/>
<dbReference type="Proteomes" id="UP000199516">
    <property type="component" value="Unassembled WGS sequence"/>
</dbReference>
<dbReference type="NCBIfam" id="TIGR02209">
    <property type="entry name" value="ftsL_broad"/>
    <property type="match status" value="1"/>
</dbReference>
<evidence type="ECO:0000256" key="4">
    <source>
        <dbReference type="ARBA" id="ARBA00022989"/>
    </source>
</evidence>
<protein>
    <recommendedName>
        <fullName evidence="7 8">Cell division protein FtsL</fullName>
    </recommendedName>
</protein>
<keyword evidence="3 7" id="KW-0812">Transmembrane</keyword>
<evidence type="ECO:0000256" key="8">
    <source>
        <dbReference type="NCBIfam" id="TIGR02209"/>
    </source>
</evidence>
<dbReference type="OrthoDB" id="14664at2"/>
<comment type="function">
    <text evidence="7">Essential cell division protein.</text>
</comment>
<comment type="subcellular location">
    <subcellularLocation>
        <location evidence="7">Cell membrane</location>
        <topology evidence="7">Single-pass type II membrane protein</topology>
    </subcellularLocation>
    <text evidence="7">Localizes to the division septum where it forms a ring structure.</text>
</comment>
<organism evidence="9 10">
    <name type="scientific">Alteribacillus iranensis</name>
    <dbReference type="NCBI Taxonomy" id="930128"/>
    <lineage>
        <taxon>Bacteria</taxon>
        <taxon>Bacillati</taxon>
        <taxon>Bacillota</taxon>
        <taxon>Bacilli</taxon>
        <taxon>Bacillales</taxon>
        <taxon>Bacillaceae</taxon>
        <taxon>Alteribacillus</taxon>
    </lineage>
</organism>
<sequence length="124" mass="14173">MNNLAQQLQRQREEQQVVQKNVQHRIKGKVTKGEKVIVAAMMVAILIASVLVVTNYAKVYAQDREITSLQYSVQEQTEYNSSLQLEVSELSAPERIMHYAKEELGMSLDDNKVKVIPGQEEQNR</sequence>
<dbReference type="AlphaFoldDB" id="A0A1I2AB12"/>
<gene>
    <name evidence="7" type="primary">ftsL</name>
    <name evidence="9" type="ORF">SAMN05192532_101759</name>
</gene>
<accession>A0A1I2AB12</accession>
<evidence type="ECO:0000256" key="6">
    <source>
        <dbReference type="ARBA" id="ARBA00023306"/>
    </source>
</evidence>
<evidence type="ECO:0000256" key="7">
    <source>
        <dbReference type="HAMAP-Rule" id="MF_00910"/>
    </source>
</evidence>
<evidence type="ECO:0000256" key="1">
    <source>
        <dbReference type="ARBA" id="ARBA00022475"/>
    </source>
</evidence>
<keyword evidence="10" id="KW-1185">Reference proteome</keyword>
<keyword evidence="1 7" id="KW-1003">Cell membrane</keyword>